<evidence type="ECO:0000313" key="16">
    <source>
        <dbReference type="Proteomes" id="UP000652477"/>
    </source>
</evidence>
<dbReference type="Gene3D" id="1.20.120.620">
    <property type="entry name" value="Backbone structure of the membrane domain of e. Coli histidine kinase receptor kdpd"/>
    <property type="match status" value="1"/>
</dbReference>
<protein>
    <recommendedName>
        <fullName evidence="3">histidine kinase</fullName>
        <ecNumber evidence="3">2.7.13.3</ecNumber>
    </recommendedName>
</protein>
<keyword evidence="12 13" id="KW-0472">Membrane</keyword>
<feature type="transmembrane region" description="Helical" evidence="13">
    <location>
        <begin position="20"/>
        <end position="40"/>
    </location>
</feature>
<keyword evidence="4" id="KW-0597">Phosphoprotein</keyword>
<evidence type="ECO:0000259" key="14">
    <source>
        <dbReference type="PROSITE" id="PS50109"/>
    </source>
</evidence>
<evidence type="ECO:0000256" key="8">
    <source>
        <dbReference type="ARBA" id="ARBA00022777"/>
    </source>
</evidence>
<dbReference type="Proteomes" id="UP000652477">
    <property type="component" value="Unassembled WGS sequence"/>
</dbReference>
<dbReference type="PRINTS" id="PR00344">
    <property type="entry name" value="BCTRLSENSOR"/>
</dbReference>
<dbReference type="Pfam" id="PF00512">
    <property type="entry name" value="HisKA"/>
    <property type="match status" value="1"/>
</dbReference>
<evidence type="ECO:0000256" key="6">
    <source>
        <dbReference type="ARBA" id="ARBA00022692"/>
    </source>
</evidence>
<name>A0A923LFH0_9FIRM</name>
<dbReference type="SUPFAM" id="SSF47384">
    <property type="entry name" value="Homodimeric domain of signal transducing histidine kinase"/>
    <property type="match status" value="1"/>
</dbReference>
<dbReference type="PROSITE" id="PS50109">
    <property type="entry name" value="HIS_KIN"/>
    <property type="match status" value="1"/>
</dbReference>
<dbReference type="GO" id="GO:0000155">
    <property type="term" value="F:phosphorelay sensor kinase activity"/>
    <property type="evidence" value="ECO:0007669"/>
    <property type="project" value="InterPro"/>
</dbReference>
<dbReference type="SMART" id="SM00388">
    <property type="entry name" value="HisKA"/>
    <property type="match status" value="1"/>
</dbReference>
<keyword evidence="8" id="KW-0418">Kinase</keyword>
<dbReference type="InterPro" id="IPR036890">
    <property type="entry name" value="HATPase_C_sf"/>
</dbReference>
<dbReference type="Pfam" id="PF13493">
    <property type="entry name" value="DUF4118"/>
    <property type="match status" value="1"/>
</dbReference>
<keyword evidence="9" id="KW-0067">ATP-binding</keyword>
<organism evidence="15 16">
    <name type="scientific">Mediterraneibacter hominis</name>
    <dbReference type="NCBI Taxonomy" id="2763054"/>
    <lineage>
        <taxon>Bacteria</taxon>
        <taxon>Bacillati</taxon>
        <taxon>Bacillota</taxon>
        <taxon>Clostridia</taxon>
        <taxon>Lachnospirales</taxon>
        <taxon>Lachnospiraceae</taxon>
        <taxon>Mediterraneibacter</taxon>
    </lineage>
</organism>
<dbReference type="InterPro" id="IPR005467">
    <property type="entry name" value="His_kinase_dom"/>
</dbReference>
<reference evidence="15" key="1">
    <citation type="submission" date="2020-08" db="EMBL/GenBank/DDBJ databases">
        <title>Genome public.</title>
        <authorList>
            <person name="Liu C."/>
            <person name="Sun Q."/>
        </authorList>
    </citation>
    <scope>NUCLEOTIDE SEQUENCE</scope>
    <source>
        <strain evidence="15">NSJ-55</strain>
    </source>
</reference>
<proteinExistence type="predicted"/>
<dbReference type="InterPro" id="IPR025201">
    <property type="entry name" value="KdpD_TM"/>
</dbReference>
<feature type="domain" description="Histidine kinase" evidence="14">
    <location>
        <begin position="264"/>
        <end position="486"/>
    </location>
</feature>
<keyword evidence="11" id="KW-0902">Two-component regulatory system</keyword>
<evidence type="ECO:0000256" key="2">
    <source>
        <dbReference type="ARBA" id="ARBA00004141"/>
    </source>
</evidence>
<dbReference type="SMART" id="SM00387">
    <property type="entry name" value="HATPase_c"/>
    <property type="match status" value="1"/>
</dbReference>
<evidence type="ECO:0000256" key="7">
    <source>
        <dbReference type="ARBA" id="ARBA00022741"/>
    </source>
</evidence>
<comment type="caution">
    <text evidence="15">The sequence shown here is derived from an EMBL/GenBank/DDBJ whole genome shotgun (WGS) entry which is preliminary data.</text>
</comment>
<evidence type="ECO:0000256" key="13">
    <source>
        <dbReference type="SAM" id="Phobius"/>
    </source>
</evidence>
<gene>
    <name evidence="15" type="ORF">H8S37_00265</name>
</gene>
<evidence type="ECO:0000256" key="12">
    <source>
        <dbReference type="ARBA" id="ARBA00023136"/>
    </source>
</evidence>
<dbReference type="InterPro" id="IPR003594">
    <property type="entry name" value="HATPase_dom"/>
</dbReference>
<evidence type="ECO:0000313" key="15">
    <source>
        <dbReference type="EMBL" id="MBC5687368.1"/>
    </source>
</evidence>
<evidence type="ECO:0000256" key="10">
    <source>
        <dbReference type="ARBA" id="ARBA00022989"/>
    </source>
</evidence>
<dbReference type="Pfam" id="PF02518">
    <property type="entry name" value="HATPase_c"/>
    <property type="match status" value="1"/>
</dbReference>
<keyword evidence="16" id="KW-1185">Reference proteome</keyword>
<dbReference type="InterPro" id="IPR052023">
    <property type="entry name" value="Histidine_kinase_KdpD"/>
</dbReference>
<evidence type="ECO:0000256" key="4">
    <source>
        <dbReference type="ARBA" id="ARBA00022553"/>
    </source>
</evidence>
<accession>A0A923LFH0</accession>
<dbReference type="Gene3D" id="1.10.287.130">
    <property type="match status" value="1"/>
</dbReference>
<sequence>MKRTEKLLQRTKGYKRLVYILRSVLIVLSASLVCLLLNQFGIEKENGLMVFLVGVLLISVFTEGYEYGIIGAAVSVMMFNYFFTVPVHTFAIMNPNDVALLVFFLIAACISSSLAVRVQKQFLISQKNEQTALRLLEMSEKFINVTGKENIIRLGQRYIREYTGYECIVEGKEESAKTEGKKGAEKEEDAGDYLLFPIGGMLRQQGILKVYNHRQGIHPEQEMLIKAAANQIGIALDREMIYAQQEQTRLEVEREHMKSSMLRSISHDFRTPLTGIIGDCGLILNGHDQDETGQKELVRDVMEQAIWLNKMMENILSMTKIESGVQFIEKNQEVVDDLVYEAKKHIIGLKEHRDFRISLPKEVIVVQADGKMIVQVLVNLLDNAMKHTEEGGKISLNVFPRKGKVYFVVEDDGKGIVQGMEEKIFGEFVSISENSAGIKGSTDQKRGIGLGLTICKEVVEAHGGKIWAENRTEGGARFTFWLKAEQVE</sequence>
<dbReference type="GO" id="GO:0005524">
    <property type="term" value="F:ATP binding"/>
    <property type="evidence" value="ECO:0007669"/>
    <property type="project" value="UniProtKB-KW"/>
</dbReference>
<comment type="catalytic activity">
    <reaction evidence="1">
        <text>ATP + protein L-histidine = ADP + protein N-phospho-L-histidine.</text>
        <dbReference type="EC" id="2.7.13.3"/>
    </reaction>
</comment>
<dbReference type="InterPro" id="IPR038318">
    <property type="entry name" value="KdpD_sf"/>
</dbReference>
<dbReference type="CDD" id="cd00075">
    <property type="entry name" value="HATPase"/>
    <property type="match status" value="1"/>
</dbReference>
<keyword evidence="5" id="KW-0808">Transferase</keyword>
<comment type="subcellular location">
    <subcellularLocation>
        <location evidence="2">Membrane</location>
        <topology evidence="2">Multi-pass membrane protein</topology>
    </subcellularLocation>
</comment>
<dbReference type="EMBL" id="JACOPF010000001">
    <property type="protein sequence ID" value="MBC5687368.1"/>
    <property type="molecule type" value="Genomic_DNA"/>
</dbReference>
<evidence type="ECO:0000256" key="1">
    <source>
        <dbReference type="ARBA" id="ARBA00000085"/>
    </source>
</evidence>
<dbReference type="PANTHER" id="PTHR45569:SF1">
    <property type="entry name" value="SENSOR PROTEIN KDPD"/>
    <property type="match status" value="1"/>
</dbReference>
<keyword evidence="7" id="KW-0547">Nucleotide-binding</keyword>
<keyword evidence="10 13" id="KW-1133">Transmembrane helix</keyword>
<dbReference type="InterPro" id="IPR036097">
    <property type="entry name" value="HisK_dim/P_sf"/>
</dbReference>
<dbReference type="RefSeq" id="WP_186874064.1">
    <property type="nucleotide sequence ID" value="NZ_JACOPF010000001.1"/>
</dbReference>
<evidence type="ECO:0000256" key="5">
    <source>
        <dbReference type="ARBA" id="ARBA00022679"/>
    </source>
</evidence>
<evidence type="ECO:0000256" key="3">
    <source>
        <dbReference type="ARBA" id="ARBA00012438"/>
    </source>
</evidence>
<evidence type="ECO:0000256" key="11">
    <source>
        <dbReference type="ARBA" id="ARBA00023012"/>
    </source>
</evidence>
<dbReference type="InterPro" id="IPR004358">
    <property type="entry name" value="Sig_transdc_His_kin-like_C"/>
</dbReference>
<dbReference type="EC" id="2.7.13.3" evidence="3"/>
<dbReference type="PANTHER" id="PTHR45569">
    <property type="entry name" value="SENSOR PROTEIN KDPD"/>
    <property type="match status" value="1"/>
</dbReference>
<keyword evidence="6 13" id="KW-0812">Transmembrane</keyword>
<dbReference type="GO" id="GO:0005886">
    <property type="term" value="C:plasma membrane"/>
    <property type="evidence" value="ECO:0007669"/>
    <property type="project" value="TreeGrafter"/>
</dbReference>
<dbReference type="SUPFAM" id="SSF55874">
    <property type="entry name" value="ATPase domain of HSP90 chaperone/DNA topoisomerase II/histidine kinase"/>
    <property type="match status" value="1"/>
</dbReference>
<dbReference type="InterPro" id="IPR003661">
    <property type="entry name" value="HisK_dim/P_dom"/>
</dbReference>
<dbReference type="Gene3D" id="3.30.565.10">
    <property type="entry name" value="Histidine kinase-like ATPase, C-terminal domain"/>
    <property type="match status" value="1"/>
</dbReference>
<feature type="transmembrane region" description="Helical" evidence="13">
    <location>
        <begin position="98"/>
        <end position="118"/>
    </location>
</feature>
<dbReference type="AlphaFoldDB" id="A0A923LFH0"/>
<evidence type="ECO:0000256" key="9">
    <source>
        <dbReference type="ARBA" id="ARBA00022840"/>
    </source>
</evidence>
<feature type="transmembrane region" description="Helical" evidence="13">
    <location>
        <begin position="69"/>
        <end position="92"/>
    </location>
</feature>
<dbReference type="CDD" id="cd00082">
    <property type="entry name" value="HisKA"/>
    <property type="match status" value="1"/>
</dbReference>